<evidence type="ECO:0000256" key="4">
    <source>
        <dbReference type="ARBA" id="ARBA00022692"/>
    </source>
</evidence>
<dbReference type="PANTHER" id="PTHR43005">
    <property type="entry name" value="BLR7065 PROTEIN"/>
    <property type="match status" value="1"/>
</dbReference>
<dbReference type="CDD" id="cd06261">
    <property type="entry name" value="TM_PBP2"/>
    <property type="match status" value="1"/>
</dbReference>
<feature type="transmembrane region" description="Helical" evidence="7">
    <location>
        <begin position="101"/>
        <end position="121"/>
    </location>
</feature>
<evidence type="ECO:0000256" key="3">
    <source>
        <dbReference type="ARBA" id="ARBA00022475"/>
    </source>
</evidence>
<evidence type="ECO:0000256" key="2">
    <source>
        <dbReference type="ARBA" id="ARBA00022448"/>
    </source>
</evidence>
<dbReference type="PROSITE" id="PS50928">
    <property type="entry name" value="ABC_TM1"/>
    <property type="match status" value="1"/>
</dbReference>
<keyword evidence="3" id="KW-1003">Cell membrane</keyword>
<dbReference type="InterPro" id="IPR035906">
    <property type="entry name" value="MetI-like_sf"/>
</dbReference>
<feature type="transmembrane region" description="Helical" evidence="7">
    <location>
        <begin position="12"/>
        <end position="36"/>
    </location>
</feature>
<dbReference type="PANTHER" id="PTHR43005:SF1">
    <property type="entry name" value="SPERMIDINE_PUTRESCINE TRANSPORT SYSTEM PERMEASE PROTEIN"/>
    <property type="match status" value="1"/>
</dbReference>
<evidence type="ECO:0000313" key="10">
    <source>
        <dbReference type="Proteomes" id="UP001332192"/>
    </source>
</evidence>
<gene>
    <name evidence="9" type="ORF">U7230_09295</name>
</gene>
<dbReference type="Proteomes" id="UP001332192">
    <property type="component" value="Chromosome"/>
</dbReference>
<proteinExistence type="inferred from homology"/>
<keyword evidence="4 7" id="KW-0812">Transmembrane</keyword>
<evidence type="ECO:0000256" key="1">
    <source>
        <dbReference type="ARBA" id="ARBA00004651"/>
    </source>
</evidence>
<dbReference type="EMBL" id="CP141615">
    <property type="protein sequence ID" value="WRP16296.1"/>
    <property type="molecule type" value="Genomic_DNA"/>
</dbReference>
<evidence type="ECO:0000259" key="8">
    <source>
        <dbReference type="PROSITE" id="PS50928"/>
    </source>
</evidence>
<keyword evidence="10" id="KW-1185">Reference proteome</keyword>
<evidence type="ECO:0000256" key="7">
    <source>
        <dbReference type="RuleBase" id="RU363032"/>
    </source>
</evidence>
<name>A0ABZ1BUG0_9FIRM</name>
<dbReference type="Gene3D" id="1.10.3720.10">
    <property type="entry name" value="MetI-like"/>
    <property type="match status" value="1"/>
</dbReference>
<evidence type="ECO:0000313" key="9">
    <source>
        <dbReference type="EMBL" id="WRP16296.1"/>
    </source>
</evidence>
<keyword evidence="6 7" id="KW-0472">Membrane</keyword>
<protein>
    <submittedName>
        <fullName evidence="9">Sugar ABC transporter permease</fullName>
    </submittedName>
</protein>
<dbReference type="Pfam" id="PF00528">
    <property type="entry name" value="BPD_transp_1"/>
    <property type="match status" value="1"/>
</dbReference>
<organism evidence="9 10">
    <name type="scientific">Carboxydichorda subterranea</name>
    <dbReference type="NCBI Taxonomy" id="3109565"/>
    <lineage>
        <taxon>Bacteria</taxon>
        <taxon>Bacillati</taxon>
        <taxon>Bacillota</taxon>
        <taxon>Limnochordia</taxon>
        <taxon>Limnochordales</taxon>
        <taxon>Geochordaceae</taxon>
        <taxon>Carboxydichorda</taxon>
    </lineage>
</organism>
<dbReference type="RefSeq" id="WP_324715568.1">
    <property type="nucleotide sequence ID" value="NZ_CP141615.1"/>
</dbReference>
<comment type="subcellular location">
    <subcellularLocation>
        <location evidence="1 7">Cell membrane</location>
        <topology evidence="1 7">Multi-pass membrane protein</topology>
    </subcellularLocation>
</comment>
<evidence type="ECO:0000256" key="6">
    <source>
        <dbReference type="ARBA" id="ARBA00023136"/>
    </source>
</evidence>
<dbReference type="SUPFAM" id="SSF161098">
    <property type="entry name" value="MetI-like"/>
    <property type="match status" value="1"/>
</dbReference>
<evidence type="ECO:0000256" key="5">
    <source>
        <dbReference type="ARBA" id="ARBA00022989"/>
    </source>
</evidence>
<feature type="transmembrane region" description="Helical" evidence="7">
    <location>
        <begin position="258"/>
        <end position="279"/>
    </location>
</feature>
<reference evidence="9 10" key="1">
    <citation type="journal article" date="2024" name="Front. Microbiol.">
        <title>Novel thermophilic genera Geochorda gen. nov. and Carboxydochorda gen. nov. from the deep terrestrial subsurface reveal the ecophysiological diversity in the class Limnochordia.</title>
        <authorList>
            <person name="Karnachuk O.V."/>
            <person name="Lukina A.P."/>
            <person name="Avakyan M.R."/>
            <person name="Kadnikov V.V."/>
            <person name="Begmatov S."/>
            <person name="Beletsky A.V."/>
            <person name="Vlasova K.G."/>
            <person name="Novikov A.A."/>
            <person name="Shcherbakova V.A."/>
            <person name="Mardanov A.V."/>
            <person name="Ravin N.V."/>
        </authorList>
    </citation>
    <scope>NUCLEOTIDE SEQUENCE [LARGE SCALE GENOMIC DNA]</scope>
    <source>
        <strain evidence="9 10">L945</strain>
    </source>
</reference>
<dbReference type="InterPro" id="IPR000515">
    <property type="entry name" value="MetI-like"/>
</dbReference>
<keyword evidence="5 7" id="KW-1133">Transmembrane helix</keyword>
<keyword evidence="2 7" id="KW-0813">Transport</keyword>
<sequence>MPEAAPYLAPGLGFLALIFAVPLAYSVGVSLVRWSLLRPDLGVRWAGLANFQRMLMDPLTWQTLGRTLFFVVGAVVLELFLGTITAFALHRGLPGSRVITSIILVPFMMTPVVAAFAWRFLLNNDFGPLPWLFRWLGWTALVDPPVLANPALVLPVLIGLDAWQAFPFVTLVVLAGLKALPAEPFEASLVDGAGAWQRLWHITIPLLRPAFLVAVVIRTLSALRLFDAVYVVTGGGPGSSSEVLSFYTYRMAFQSYQLGYAGALGVLSLIVALLMTLAYRKGIGWE</sequence>
<accession>A0ABZ1BUG0</accession>
<feature type="transmembrane region" description="Helical" evidence="7">
    <location>
        <begin position="68"/>
        <end position="89"/>
    </location>
</feature>
<feature type="domain" description="ABC transmembrane type-1" evidence="8">
    <location>
        <begin position="64"/>
        <end position="279"/>
    </location>
</feature>
<comment type="similarity">
    <text evidence="7">Belongs to the binding-protein-dependent transport system permease family.</text>
</comment>